<sequence>SVSDHEVFERNGCRVRARFHLFRNEAKGFRRPFLGEDTHRKYYILDFFVSLELEQHEREKAEYCVKRRFRELRFLIERKFCSRSLQWIMPESGIGMDMPERFIGVSTVNSFAAGSIVKEKIIIECMQSTIT</sequence>
<evidence type="ECO:0000313" key="1">
    <source>
        <dbReference type="EMBL" id="GFR18179.1"/>
    </source>
</evidence>
<comment type="caution">
    <text evidence="1">The sequence shown here is derived from an EMBL/GenBank/DDBJ whole genome shotgun (WGS) entry which is preliminary data.</text>
</comment>
<evidence type="ECO:0000313" key="2">
    <source>
        <dbReference type="Proteomes" id="UP000887116"/>
    </source>
</evidence>
<feature type="non-terminal residue" evidence="1">
    <location>
        <position position="1"/>
    </location>
</feature>
<proteinExistence type="predicted"/>
<dbReference type="EMBL" id="BMAO01007744">
    <property type="protein sequence ID" value="GFR18179.1"/>
    <property type="molecule type" value="Genomic_DNA"/>
</dbReference>
<dbReference type="Proteomes" id="UP000887116">
    <property type="component" value="Unassembled WGS sequence"/>
</dbReference>
<dbReference type="AlphaFoldDB" id="A0A8X6H7K9"/>
<keyword evidence="2" id="KW-1185">Reference proteome</keyword>
<accession>A0A8X6H7K9</accession>
<organism evidence="1 2">
    <name type="scientific">Trichonephila clavata</name>
    <name type="common">Joro spider</name>
    <name type="synonym">Nephila clavata</name>
    <dbReference type="NCBI Taxonomy" id="2740835"/>
    <lineage>
        <taxon>Eukaryota</taxon>
        <taxon>Metazoa</taxon>
        <taxon>Ecdysozoa</taxon>
        <taxon>Arthropoda</taxon>
        <taxon>Chelicerata</taxon>
        <taxon>Arachnida</taxon>
        <taxon>Araneae</taxon>
        <taxon>Araneomorphae</taxon>
        <taxon>Entelegynae</taxon>
        <taxon>Araneoidea</taxon>
        <taxon>Nephilidae</taxon>
        <taxon>Trichonephila</taxon>
    </lineage>
</organism>
<reference evidence="1" key="1">
    <citation type="submission" date="2020-07" db="EMBL/GenBank/DDBJ databases">
        <title>Multicomponent nature underlies the extraordinary mechanical properties of spider dragline silk.</title>
        <authorList>
            <person name="Kono N."/>
            <person name="Nakamura H."/>
            <person name="Mori M."/>
            <person name="Yoshida Y."/>
            <person name="Ohtoshi R."/>
            <person name="Malay A.D."/>
            <person name="Moran D.A.P."/>
            <person name="Tomita M."/>
            <person name="Numata K."/>
            <person name="Arakawa K."/>
        </authorList>
    </citation>
    <scope>NUCLEOTIDE SEQUENCE</scope>
</reference>
<name>A0A8X6H7K9_TRICU</name>
<protein>
    <submittedName>
        <fullName evidence="1">Uncharacterized protein</fullName>
    </submittedName>
</protein>
<gene>
    <name evidence="1" type="ORF">TNCT_518801</name>
</gene>